<accession>A0A4R5LWU9</accession>
<name>A0A4R5LWU9_9GAMM</name>
<dbReference type="Gene3D" id="3.20.20.450">
    <property type="entry name" value="EAL domain"/>
    <property type="match status" value="1"/>
</dbReference>
<dbReference type="InterPro" id="IPR029787">
    <property type="entry name" value="Nucleotide_cyclase"/>
</dbReference>
<protein>
    <submittedName>
        <fullName evidence="3">GGDEF domain-containing protein</fullName>
    </submittedName>
</protein>
<dbReference type="GO" id="GO:0071111">
    <property type="term" value="F:cyclic-guanylate-specific phosphodiesterase activity"/>
    <property type="evidence" value="ECO:0007669"/>
    <property type="project" value="InterPro"/>
</dbReference>
<comment type="caution">
    <text evidence="3">The sequence shown here is derived from an EMBL/GenBank/DDBJ whole genome shotgun (WGS) entry which is preliminary data.</text>
</comment>
<feature type="domain" description="GGDEF" evidence="2">
    <location>
        <begin position="5"/>
        <end position="134"/>
    </location>
</feature>
<dbReference type="Pfam" id="PF00990">
    <property type="entry name" value="GGDEF"/>
    <property type="match status" value="1"/>
</dbReference>
<sequence>MTPSNHNMVGLVELADAEELLDRLGRSSFGDVQQAFFQRLQDWVRPRDEWKRLDDNRFCVILRGMATRGELELATSKLERMFAEPHYQFGRPVSLTIRAGFTESSDPDNDLELALRRASMALRQARDAARIYDVYAPQKTVQAAEEQKLLERLETAVDLGELQLYYQPKIHASYQSLVGAEALMRWHTRDKKVIPPGQFIAVAECHDVIRPMTFWAVKSAIARLALWPEELTIAVNIAPQLLLDGQLASVVNDALDIYGVSPARLVLEVTERIMVDNQTTMMEQLADMRVRGVKVSLDDFGTGFSSLSYFRDLPVDEIKIDGSFVMKMLECGKDHAIVKAVIDLAHNFSMKVVAEGVESTEIAERLKDLGCDILQGYVFDRPLEVGTFEASYGIVKPNPRNQQPVRNHPIN</sequence>
<dbReference type="SMART" id="SM00052">
    <property type="entry name" value="EAL"/>
    <property type="match status" value="1"/>
</dbReference>
<dbReference type="SUPFAM" id="SSF55073">
    <property type="entry name" value="Nucleotide cyclase"/>
    <property type="match status" value="1"/>
</dbReference>
<dbReference type="OrthoDB" id="9812358at2"/>
<evidence type="ECO:0000313" key="3">
    <source>
        <dbReference type="EMBL" id="TDG15907.1"/>
    </source>
</evidence>
<dbReference type="PANTHER" id="PTHR33121">
    <property type="entry name" value="CYCLIC DI-GMP PHOSPHODIESTERASE PDEF"/>
    <property type="match status" value="1"/>
</dbReference>
<dbReference type="CDD" id="cd01948">
    <property type="entry name" value="EAL"/>
    <property type="match status" value="1"/>
</dbReference>
<dbReference type="AlphaFoldDB" id="A0A4R5LWU9"/>
<feature type="domain" description="EAL" evidence="1">
    <location>
        <begin position="146"/>
        <end position="396"/>
    </location>
</feature>
<reference evidence="3 4" key="1">
    <citation type="submission" date="2019-03" db="EMBL/GenBank/DDBJ databases">
        <title>Seongchinamella monodicae gen. nov., sp. nov., a novel member of the Gammaproteobacteria isolated from a tidal mudflat of beach.</title>
        <authorList>
            <person name="Yang H.G."/>
            <person name="Kang J.W."/>
            <person name="Lee S.D."/>
        </authorList>
    </citation>
    <scope>NUCLEOTIDE SEQUENCE [LARGE SCALE GENOMIC DNA]</scope>
    <source>
        <strain evidence="3 4">GH4-78</strain>
    </source>
</reference>
<proteinExistence type="predicted"/>
<evidence type="ECO:0000259" key="1">
    <source>
        <dbReference type="PROSITE" id="PS50883"/>
    </source>
</evidence>
<dbReference type="InterPro" id="IPR001633">
    <property type="entry name" value="EAL_dom"/>
</dbReference>
<keyword evidence="4" id="KW-1185">Reference proteome</keyword>
<dbReference type="InterPro" id="IPR043128">
    <property type="entry name" value="Rev_trsase/Diguanyl_cyclase"/>
</dbReference>
<dbReference type="Gene3D" id="3.30.70.270">
    <property type="match status" value="1"/>
</dbReference>
<dbReference type="RefSeq" id="WP_133210820.1">
    <property type="nucleotide sequence ID" value="NZ_SMSE01000001.1"/>
</dbReference>
<dbReference type="PROSITE" id="PS50887">
    <property type="entry name" value="GGDEF"/>
    <property type="match status" value="1"/>
</dbReference>
<dbReference type="InterPro" id="IPR050706">
    <property type="entry name" value="Cyclic-di-GMP_PDE-like"/>
</dbReference>
<dbReference type="InterPro" id="IPR035919">
    <property type="entry name" value="EAL_sf"/>
</dbReference>
<dbReference type="EMBL" id="SMSE01000001">
    <property type="protein sequence ID" value="TDG15907.1"/>
    <property type="molecule type" value="Genomic_DNA"/>
</dbReference>
<dbReference type="SUPFAM" id="SSF141868">
    <property type="entry name" value="EAL domain-like"/>
    <property type="match status" value="1"/>
</dbReference>
<evidence type="ECO:0000313" key="4">
    <source>
        <dbReference type="Proteomes" id="UP000295554"/>
    </source>
</evidence>
<dbReference type="Proteomes" id="UP000295554">
    <property type="component" value="Unassembled WGS sequence"/>
</dbReference>
<dbReference type="PANTHER" id="PTHR33121:SF70">
    <property type="entry name" value="SIGNALING PROTEIN YKOW"/>
    <property type="match status" value="1"/>
</dbReference>
<gene>
    <name evidence="3" type="ORF">E2F43_06695</name>
</gene>
<dbReference type="InterPro" id="IPR000160">
    <property type="entry name" value="GGDEF_dom"/>
</dbReference>
<dbReference type="PROSITE" id="PS50883">
    <property type="entry name" value="EAL"/>
    <property type="match status" value="1"/>
</dbReference>
<dbReference type="Pfam" id="PF00563">
    <property type="entry name" value="EAL"/>
    <property type="match status" value="1"/>
</dbReference>
<organism evidence="3 4">
    <name type="scientific">Seongchinamella unica</name>
    <dbReference type="NCBI Taxonomy" id="2547392"/>
    <lineage>
        <taxon>Bacteria</taxon>
        <taxon>Pseudomonadati</taxon>
        <taxon>Pseudomonadota</taxon>
        <taxon>Gammaproteobacteria</taxon>
        <taxon>Cellvibrionales</taxon>
        <taxon>Halieaceae</taxon>
        <taxon>Seongchinamella</taxon>
    </lineage>
</organism>
<evidence type="ECO:0000259" key="2">
    <source>
        <dbReference type="PROSITE" id="PS50887"/>
    </source>
</evidence>